<keyword evidence="1 5" id="KW-1277">Toxin-antitoxin system</keyword>
<dbReference type="EC" id="3.1.-.-" evidence="5"/>
<keyword evidence="5" id="KW-0800">Toxin</keyword>
<dbReference type="Gene3D" id="3.40.50.1010">
    <property type="entry name" value="5'-nuclease"/>
    <property type="match status" value="1"/>
</dbReference>
<name>A0ABT9PZT7_9HYPH</name>
<feature type="binding site" evidence="5">
    <location>
        <position position="93"/>
    </location>
    <ligand>
        <name>Mg(2+)</name>
        <dbReference type="ChEBI" id="CHEBI:18420"/>
    </ligand>
</feature>
<evidence type="ECO:0000313" key="7">
    <source>
        <dbReference type="EMBL" id="MDP9839996.1"/>
    </source>
</evidence>
<keyword evidence="2 5" id="KW-0540">Nuclease</keyword>
<dbReference type="SUPFAM" id="SSF88723">
    <property type="entry name" value="PIN domain-like"/>
    <property type="match status" value="1"/>
</dbReference>
<keyword evidence="8" id="KW-1185">Reference proteome</keyword>
<sequence>MILDTNVLLRASIDDDPAQTSEARALVDAAERLVISNTTLCEYAWVANRNYKESRKNIADAIRALIADPRTIIDGDAVTAGLAFLDAGGDFADGVIEFEGRRLGGKVFATFDRQAAAIVRAQGRQCLLLGAE</sequence>
<evidence type="ECO:0000313" key="8">
    <source>
        <dbReference type="Proteomes" id="UP001241472"/>
    </source>
</evidence>
<comment type="similarity">
    <text evidence="5">Belongs to the PINc/VapC protein family.</text>
</comment>
<comment type="caution">
    <text evidence="7">The sequence shown here is derived from an EMBL/GenBank/DDBJ whole genome shotgun (WGS) entry which is preliminary data.</text>
</comment>
<dbReference type="RefSeq" id="WP_306839185.1">
    <property type="nucleotide sequence ID" value="NZ_JAUSRF010000021.1"/>
</dbReference>
<dbReference type="HAMAP" id="MF_00265">
    <property type="entry name" value="VapC_Nob1"/>
    <property type="match status" value="1"/>
</dbReference>
<reference evidence="7 8" key="1">
    <citation type="submission" date="2023-07" db="EMBL/GenBank/DDBJ databases">
        <title>Sorghum-associated microbial communities from plants grown in Nebraska, USA.</title>
        <authorList>
            <person name="Schachtman D."/>
        </authorList>
    </citation>
    <scope>NUCLEOTIDE SEQUENCE [LARGE SCALE GENOMIC DNA]</scope>
    <source>
        <strain evidence="7 8">DS1307</strain>
    </source>
</reference>
<dbReference type="PANTHER" id="PTHR39664">
    <property type="match status" value="1"/>
</dbReference>
<dbReference type="Pfam" id="PF01850">
    <property type="entry name" value="PIN"/>
    <property type="match status" value="1"/>
</dbReference>
<evidence type="ECO:0000256" key="1">
    <source>
        <dbReference type="ARBA" id="ARBA00022649"/>
    </source>
</evidence>
<keyword evidence="5" id="KW-0460">Magnesium</keyword>
<dbReference type="PANTHER" id="PTHR39664:SF2">
    <property type="entry name" value="NUCLEIC ACID-BINDING PROTEIN, CONTAINING PIN DOMAIN-RELATED"/>
    <property type="match status" value="1"/>
</dbReference>
<feature type="domain" description="PIN" evidence="6">
    <location>
        <begin position="1"/>
        <end position="117"/>
    </location>
</feature>
<evidence type="ECO:0000256" key="4">
    <source>
        <dbReference type="ARBA" id="ARBA00022801"/>
    </source>
</evidence>
<gene>
    <name evidence="5" type="primary">vapC</name>
    <name evidence="7" type="ORF">J2T09_004776</name>
</gene>
<comment type="function">
    <text evidence="5">Toxic component of a toxin-antitoxin (TA) system. An RNase.</text>
</comment>
<dbReference type="InterPro" id="IPR002716">
    <property type="entry name" value="PIN_dom"/>
</dbReference>
<comment type="cofactor">
    <cofactor evidence="5">
        <name>Mg(2+)</name>
        <dbReference type="ChEBI" id="CHEBI:18420"/>
    </cofactor>
</comment>
<dbReference type="EMBL" id="JAUSRF010000021">
    <property type="protein sequence ID" value="MDP9839996.1"/>
    <property type="molecule type" value="Genomic_DNA"/>
</dbReference>
<protein>
    <recommendedName>
        <fullName evidence="5">Ribonuclease VapC</fullName>
        <shortName evidence="5">RNase VapC</shortName>
        <ecNumber evidence="5">3.1.-.-</ecNumber>
    </recommendedName>
    <alternativeName>
        <fullName evidence="5">Toxin VapC</fullName>
    </alternativeName>
</protein>
<evidence type="ECO:0000259" key="6">
    <source>
        <dbReference type="Pfam" id="PF01850"/>
    </source>
</evidence>
<accession>A0ABT9PZT7</accession>
<evidence type="ECO:0000256" key="3">
    <source>
        <dbReference type="ARBA" id="ARBA00022723"/>
    </source>
</evidence>
<dbReference type="InterPro" id="IPR022907">
    <property type="entry name" value="VapC_family"/>
</dbReference>
<evidence type="ECO:0000256" key="2">
    <source>
        <dbReference type="ARBA" id="ARBA00022722"/>
    </source>
</evidence>
<proteinExistence type="inferred from homology"/>
<keyword evidence="4 5" id="KW-0378">Hydrolase</keyword>
<dbReference type="CDD" id="cd18683">
    <property type="entry name" value="PIN_VapC-like"/>
    <property type="match status" value="1"/>
</dbReference>
<dbReference type="InterPro" id="IPR029060">
    <property type="entry name" value="PIN-like_dom_sf"/>
</dbReference>
<feature type="binding site" evidence="5">
    <location>
        <position position="4"/>
    </location>
    <ligand>
        <name>Mg(2+)</name>
        <dbReference type="ChEBI" id="CHEBI:18420"/>
    </ligand>
</feature>
<evidence type="ECO:0000256" key="5">
    <source>
        <dbReference type="HAMAP-Rule" id="MF_00265"/>
    </source>
</evidence>
<keyword evidence="3 5" id="KW-0479">Metal-binding</keyword>
<organism evidence="7 8">
    <name type="scientific">Neorhizobium huautlense</name>
    <dbReference type="NCBI Taxonomy" id="67774"/>
    <lineage>
        <taxon>Bacteria</taxon>
        <taxon>Pseudomonadati</taxon>
        <taxon>Pseudomonadota</taxon>
        <taxon>Alphaproteobacteria</taxon>
        <taxon>Hyphomicrobiales</taxon>
        <taxon>Rhizobiaceae</taxon>
        <taxon>Rhizobium/Agrobacterium group</taxon>
        <taxon>Neorhizobium</taxon>
    </lineage>
</organism>
<dbReference type="Proteomes" id="UP001241472">
    <property type="component" value="Unassembled WGS sequence"/>
</dbReference>